<evidence type="ECO:0000256" key="1">
    <source>
        <dbReference type="ARBA" id="ARBA00001954"/>
    </source>
</evidence>
<dbReference type="STRING" id="34475.A0A4Y9XWE6"/>
<keyword evidence="4" id="KW-0560">Oxidoreductase</keyword>
<evidence type="ECO:0000256" key="3">
    <source>
        <dbReference type="ARBA" id="ARBA00022964"/>
    </source>
</evidence>
<evidence type="ECO:0000256" key="2">
    <source>
        <dbReference type="ARBA" id="ARBA00022723"/>
    </source>
</evidence>
<evidence type="ECO:0000256" key="4">
    <source>
        <dbReference type="ARBA" id="ARBA00023002"/>
    </source>
</evidence>
<dbReference type="GO" id="GO:0046872">
    <property type="term" value="F:metal ion binding"/>
    <property type="evidence" value="ECO:0007669"/>
    <property type="project" value="UniProtKB-KW"/>
</dbReference>
<feature type="domain" description="2OGFeDO JBP1/TET oxygenase" evidence="6">
    <location>
        <begin position="192"/>
        <end position="352"/>
    </location>
</feature>
<keyword evidence="2" id="KW-0479">Metal-binding</keyword>
<keyword evidence="3" id="KW-0223">Dioxygenase</keyword>
<evidence type="ECO:0000259" key="6">
    <source>
        <dbReference type="Pfam" id="PF12851"/>
    </source>
</evidence>
<dbReference type="GO" id="GO:0051213">
    <property type="term" value="F:dioxygenase activity"/>
    <property type="evidence" value="ECO:0007669"/>
    <property type="project" value="UniProtKB-KW"/>
</dbReference>
<comment type="cofactor">
    <cofactor evidence="1">
        <name>Fe(2+)</name>
        <dbReference type="ChEBI" id="CHEBI:29033"/>
    </cofactor>
</comment>
<reference evidence="7 8" key="1">
    <citation type="submission" date="2019-01" db="EMBL/GenBank/DDBJ databases">
        <title>Genome sequencing of the rare red list fungi Fomitopsis rosea.</title>
        <authorList>
            <person name="Buettner E."/>
            <person name="Kellner H."/>
        </authorList>
    </citation>
    <scope>NUCLEOTIDE SEQUENCE [LARGE SCALE GENOMIC DNA]</scope>
    <source>
        <strain evidence="7 8">DSM 105464</strain>
    </source>
</reference>
<dbReference type="Gene3D" id="3.60.130.30">
    <property type="match status" value="1"/>
</dbReference>
<dbReference type="Proteomes" id="UP000298390">
    <property type="component" value="Unassembled WGS sequence"/>
</dbReference>
<accession>A0A4Y9XWE6</accession>
<gene>
    <name evidence="7" type="ORF">EVJ58_g8881</name>
</gene>
<keyword evidence="5" id="KW-0408">Iron</keyword>
<evidence type="ECO:0000256" key="5">
    <source>
        <dbReference type="ARBA" id="ARBA00023004"/>
    </source>
</evidence>
<sequence>MEGMTTLTYIETVSSVLRWETKLVYRRLLKSDAPMPPPDEYYRPSTLSASMVSECAYAASIIAHACNSSVTVDMDAVRYSQRLNRLSDRVSDTDLQLRDFGHDADYAIELDLPSVVVDKFGVILVWYLPDVLTPWRQRQMQDGLLTVRRQFKQNSPLSVESKQKASWRRLETNFREGCEQALPNGTPTFAPAWYAVGSKIGREPPTTSATLTGINKESGYAFMDDMKDTMALVTAILSVIHPTQYSTGMAVLSKLMQSDDYAEVLNHWASCFTAMQIINNRVSPAHLDPGASYGCFDMVATVGNYSGGLFKFPSLSLNVDQRPGSILAFPAHVLQHEVTEFTGNRVSFAWFMKDAVHSWTQEKQVDWSDTATFGHLMNVLG</sequence>
<evidence type="ECO:0000313" key="8">
    <source>
        <dbReference type="Proteomes" id="UP000298390"/>
    </source>
</evidence>
<proteinExistence type="predicted"/>
<name>A0A4Y9XWE6_9APHY</name>
<dbReference type="AlphaFoldDB" id="A0A4Y9XWE6"/>
<dbReference type="InterPro" id="IPR024779">
    <property type="entry name" value="2OGFeDO_JBP1/TET_oxygenase_dom"/>
</dbReference>
<evidence type="ECO:0000313" key="7">
    <source>
        <dbReference type="EMBL" id="TFY54405.1"/>
    </source>
</evidence>
<protein>
    <recommendedName>
        <fullName evidence="6">2OGFeDO JBP1/TET oxygenase domain-containing protein</fullName>
    </recommendedName>
</protein>
<organism evidence="7 8">
    <name type="scientific">Rhodofomes roseus</name>
    <dbReference type="NCBI Taxonomy" id="34475"/>
    <lineage>
        <taxon>Eukaryota</taxon>
        <taxon>Fungi</taxon>
        <taxon>Dikarya</taxon>
        <taxon>Basidiomycota</taxon>
        <taxon>Agaricomycotina</taxon>
        <taxon>Agaricomycetes</taxon>
        <taxon>Polyporales</taxon>
        <taxon>Rhodofomes</taxon>
    </lineage>
</organism>
<comment type="caution">
    <text evidence="7">The sequence shown here is derived from an EMBL/GenBank/DDBJ whole genome shotgun (WGS) entry which is preliminary data.</text>
</comment>
<dbReference type="Pfam" id="PF12851">
    <property type="entry name" value="Tet_JBP"/>
    <property type="match status" value="1"/>
</dbReference>
<dbReference type="EMBL" id="SEKV01000701">
    <property type="protein sequence ID" value="TFY54405.1"/>
    <property type="molecule type" value="Genomic_DNA"/>
</dbReference>